<feature type="domain" description="Tail specific protease" evidence="1">
    <location>
        <begin position="140"/>
        <end position="336"/>
    </location>
</feature>
<dbReference type="Pfam" id="PF14684">
    <property type="entry name" value="Tricorn_C1"/>
    <property type="match status" value="1"/>
</dbReference>
<dbReference type="SMART" id="SM00245">
    <property type="entry name" value="TSPc"/>
    <property type="match status" value="1"/>
</dbReference>
<proteinExistence type="predicted"/>
<dbReference type="PANTHER" id="PTHR11261:SF3">
    <property type="entry name" value="RETINOL-BINDING PROTEIN 3"/>
    <property type="match status" value="1"/>
</dbReference>
<evidence type="ECO:0000259" key="1">
    <source>
        <dbReference type="SMART" id="SM00245"/>
    </source>
</evidence>
<evidence type="ECO:0000313" key="2">
    <source>
        <dbReference type="EMBL" id="OIN57042.1"/>
    </source>
</evidence>
<dbReference type="InterPro" id="IPR005151">
    <property type="entry name" value="Tail-specific_protease"/>
</dbReference>
<dbReference type="InterPro" id="IPR029045">
    <property type="entry name" value="ClpP/crotonase-like_dom_sf"/>
</dbReference>
<sequence length="364" mass="41157">MRRLTILFILICAGAFGQTPKKLSRPERDFEAFWTTFKDNYAFFRLKGVNWDSTYLTYRPLITPKTPQKALLSVFGQMVDPLKDGHITISKGDDILYKGKHESQFRQEFKGIEQQFRQTVDTTLQRYGFQKPAGVGPVFKGEHLYYLSTSADVAYLRITRCFGTPESLFDDRKEAEDLKLMLHLADSLLNRIRHTKALIIDVRTNGGGHGGLELASRFIKAKTLTHYKAIRQKGSYDTFTAPEPQYSLPNTGVQYLKPLLILTSDRTASSAEDFTIALYRQDNVTTIGTHTSGMLSDMFSGELSDNIAFTLSNQVYYSADNQMLEDKGVPPTITIINTRQDIAARKDPVLVKAIEVIADKNGRR</sequence>
<dbReference type="GO" id="GO:0006508">
    <property type="term" value="P:proteolysis"/>
    <property type="evidence" value="ECO:0007669"/>
    <property type="project" value="InterPro"/>
</dbReference>
<dbReference type="EMBL" id="MORL01000016">
    <property type="protein sequence ID" value="OIN57042.1"/>
    <property type="molecule type" value="Genomic_DNA"/>
</dbReference>
<protein>
    <recommendedName>
        <fullName evidence="1">Tail specific protease domain-containing protein</fullName>
    </recommendedName>
</protein>
<dbReference type="CDD" id="cd07563">
    <property type="entry name" value="Peptidase_S41_IRBP"/>
    <property type="match status" value="1"/>
</dbReference>
<gene>
    <name evidence="2" type="ORF">BLX24_22110</name>
</gene>
<accession>A0A1S2VEA8</accession>
<organism evidence="2 3">
    <name type="scientific">Arsenicibacter rosenii</name>
    <dbReference type="NCBI Taxonomy" id="1750698"/>
    <lineage>
        <taxon>Bacteria</taxon>
        <taxon>Pseudomonadati</taxon>
        <taxon>Bacteroidota</taxon>
        <taxon>Cytophagia</taxon>
        <taxon>Cytophagales</taxon>
        <taxon>Spirosomataceae</taxon>
        <taxon>Arsenicibacter</taxon>
    </lineage>
</organism>
<evidence type="ECO:0000313" key="3">
    <source>
        <dbReference type="Proteomes" id="UP000181790"/>
    </source>
</evidence>
<name>A0A1S2VEA8_9BACT</name>
<comment type="caution">
    <text evidence="2">The sequence shown here is derived from an EMBL/GenBank/DDBJ whole genome shotgun (WGS) entry which is preliminary data.</text>
</comment>
<dbReference type="GO" id="GO:0008236">
    <property type="term" value="F:serine-type peptidase activity"/>
    <property type="evidence" value="ECO:0007669"/>
    <property type="project" value="InterPro"/>
</dbReference>
<dbReference type="InterPro" id="IPR028204">
    <property type="entry name" value="Tricorn_C1"/>
</dbReference>
<reference evidence="2 3" key="1">
    <citation type="submission" date="2016-10" db="EMBL/GenBank/DDBJ databases">
        <title>Arsenicibacter rosenii gen. nov., sp. nov., an efficient arsenic-methylating bacterium isolated from an arsenic-contaminated paddy soil.</title>
        <authorList>
            <person name="Huang K."/>
        </authorList>
    </citation>
    <scope>NUCLEOTIDE SEQUENCE [LARGE SCALE GENOMIC DNA]</scope>
    <source>
        <strain evidence="2 3">SM-1</strain>
    </source>
</reference>
<dbReference type="Gene3D" id="3.30.750.44">
    <property type="match status" value="1"/>
</dbReference>
<dbReference type="AlphaFoldDB" id="A0A1S2VEA8"/>
<dbReference type="PANTHER" id="PTHR11261">
    <property type="entry name" value="INTERPHOTORECEPTOR RETINOID-BINDING PROTEIN"/>
    <property type="match status" value="1"/>
</dbReference>
<keyword evidence="3" id="KW-1185">Reference proteome</keyword>
<dbReference type="RefSeq" id="WP_071505385.1">
    <property type="nucleotide sequence ID" value="NZ_MORL01000016.1"/>
</dbReference>
<dbReference type="Pfam" id="PF03572">
    <property type="entry name" value="Peptidase_S41"/>
    <property type="match status" value="1"/>
</dbReference>
<dbReference type="Gene3D" id="3.90.226.10">
    <property type="entry name" value="2-enoyl-CoA Hydratase, Chain A, domain 1"/>
    <property type="match status" value="1"/>
</dbReference>
<dbReference type="OrthoDB" id="6397760at2"/>
<dbReference type="SUPFAM" id="SSF52096">
    <property type="entry name" value="ClpP/crotonase"/>
    <property type="match status" value="1"/>
</dbReference>
<dbReference type="Proteomes" id="UP000181790">
    <property type="component" value="Unassembled WGS sequence"/>
</dbReference>